<dbReference type="CDD" id="cd18768">
    <property type="entry name" value="PIN_MtVapC4-C5-like"/>
    <property type="match status" value="1"/>
</dbReference>
<reference evidence="10 11" key="1">
    <citation type="submission" date="2024-09" db="EMBL/GenBank/DDBJ databases">
        <authorList>
            <person name="Sun Q."/>
            <person name="Mori K."/>
        </authorList>
    </citation>
    <scope>NUCLEOTIDE SEQUENCE [LARGE SCALE GENOMIC DNA]</scope>
    <source>
        <strain evidence="10 11">TBRC 1432</strain>
    </source>
</reference>
<dbReference type="InterPro" id="IPR029060">
    <property type="entry name" value="PIN-like_dom_sf"/>
</dbReference>
<dbReference type="PANTHER" id="PTHR33653">
    <property type="entry name" value="RIBONUCLEASE VAPC2"/>
    <property type="match status" value="1"/>
</dbReference>
<feature type="binding site" evidence="8">
    <location>
        <position position="9"/>
    </location>
    <ligand>
        <name>Mg(2+)</name>
        <dbReference type="ChEBI" id="CHEBI:18420"/>
    </ligand>
</feature>
<keyword evidence="6 8" id="KW-0460">Magnesium</keyword>
<comment type="caution">
    <text evidence="10">The sequence shown here is derived from an EMBL/GenBank/DDBJ whole genome shotgun (WGS) entry which is preliminary data.</text>
</comment>
<evidence type="ECO:0000256" key="7">
    <source>
        <dbReference type="ARBA" id="ARBA00038093"/>
    </source>
</evidence>
<evidence type="ECO:0000313" key="11">
    <source>
        <dbReference type="Proteomes" id="UP001589810"/>
    </source>
</evidence>
<dbReference type="Proteomes" id="UP001589810">
    <property type="component" value="Unassembled WGS sequence"/>
</dbReference>
<evidence type="ECO:0000256" key="1">
    <source>
        <dbReference type="ARBA" id="ARBA00001946"/>
    </source>
</evidence>
<sequence>MSPRTVLADTSFFIAVETGRPLRADIPQRYQVSTITIGELRAGVLTAGDERSRAARLRTLTKALETEPIPVDDQVAVAWAELRSDLRAAGRRMPVNDSWIAATAIAHGLPVVTQDDDYDGTPGLEVIKL</sequence>
<comment type="function">
    <text evidence="8">Toxic component of a toxin-antitoxin (TA) system. An RNase.</text>
</comment>
<evidence type="ECO:0000256" key="4">
    <source>
        <dbReference type="ARBA" id="ARBA00022723"/>
    </source>
</evidence>
<keyword evidence="5 8" id="KW-0378">Hydrolase</keyword>
<keyword evidence="3 8" id="KW-0540">Nuclease</keyword>
<dbReference type="Pfam" id="PF01850">
    <property type="entry name" value="PIN"/>
    <property type="match status" value="1"/>
</dbReference>
<evidence type="ECO:0000313" key="10">
    <source>
        <dbReference type="EMBL" id="MFC0548081.1"/>
    </source>
</evidence>
<feature type="binding site" evidence="8">
    <location>
        <position position="97"/>
    </location>
    <ligand>
        <name>Mg(2+)</name>
        <dbReference type="ChEBI" id="CHEBI:18420"/>
    </ligand>
</feature>
<evidence type="ECO:0000256" key="6">
    <source>
        <dbReference type="ARBA" id="ARBA00022842"/>
    </source>
</evidence>
<organism evidence="10 11">
    <name type="scientific">Kutzneria chonburiensis</name>
    <dbReference type="NCBI Taxonomy" id="1483604"/>
    <lineage>
        <taxon>Bacteria</taxon>
        <taxon>Bacillati</taxon>
        <taxon>Actinomycetota</taxon>
        <taxon>Actinomycetes</taxon>
        <taxon>Pseudonocardiales</taxon>
        <taxon>Pseudonocardiaceae</taxon>
        <taxon>Kutzneria</taxon>
    </lineage>
</organism>
<dbReference type="RefSeq" id="WP_273938082.1">
    <property type="nucleotide sequence ID" value="NZ_CP097263.1"/>
</dbReference>
<protein>
    <recommendedName>
        <fullName evidence="8">Ribonuclease VapC</fullName>
        <shortName evidence="8">RNase VapC</shortName>
        <ecNumber evidence="8">3.1.-.-</ecNumber>
    </recommendedName>
    <alternativeName>
        <fullName evidence="8">Toxin VapC</fullName>
    </alternativeName>
</protein>
<gene>
    <name evidence="8" type="primary">vapC</name>
    <name evidence="10" type="ORF">ACFFH7_41705</name>
</gene>
<dbReference type="InterPro" id="IPR002716">
    <property type="entry name" value="PIN_dom"/>
</dbReference>
<dbReference type="Gene3D" id="3.40.50.1010">
    <property type="entry name" value="5'-nuclease"/>
    <property type="match status" value="1"/>
</dbReference>
<evidence type="ECO:0000256" key="3">
    <source>
        <dbReference type="ARBA" id="ARBA00022722"/>
    </source>
</evidence>
<dbReference type="InterPro" id="IPR050556">
    <property type="entry name" value="Type_II_TA_system_RNase"/>
</dbReference>
<feature type="domain" description="PIN" evidence="9">
    <location>
        <begin position="7"/>
        <end position="120"/>
    </location>
</feature>
<evidence type="ECO:0000256" key="8">
    <source>
        <dbReference type="HAMAP-Rule" id="MF_00265"/>
    </source>
</evidence>
<keyword evidence="11" id="KW-1185">Reference proteome</keyword>
<dbReference type="SUPFAM" id="SSF88723">
    <property type="entry name" value="PIN domain-like"/>
    <property type="match status" value="1"/>
</dbReference>
<name>A0ABV6N7X2_9PSEU</name>
<keyword evidence="8" id="KW-0800">Toxin</keyword>
<dbReference type="InterPro" id="IPR022907">
    <property type="entry name" value="VapC_family"/>
</dbReference>
<comment type="similarity">
    <text evidence="7 8">Belongs to the PINc/VapC protein family.</text>
</comment>
<evidence type="ECO:0000256" key="5">
    <source>
        <dbReference type="ARBA" id="ARBA00022801"/>
    </source>
</evidence>
<keyword evidence="2 8" id="KW-1277">Toxin-antitoxin system</keyword>
<dbReference type="EMBL" id="JBHLUD010000015">
    <property type="protein sequence ID" value="MFC0548081.1"/>
    <property type="molecule type" value="Genomic_DNA"/>
</dbReference>
<evidence type="ECO:0000256" key="2">
    <source>
        <dbReference type="ARBA" id="ARBA00022649"/>
    </source>
</evidence>
<comment type="cofactor">
    <cofactor evidence="1 8">
        <name>Mg(2+)</name>
        <dbReference type="ChEBI" id="CHEBI:18420"/>
    </cofactor>
</comment>
<dbReference type="EC" id="3.1.-.-" evidence="8"/>
<proteinExistence type="inferred from homology"/>
<keyword evidence="4 8" id="KW-0479">Metal-binding</keyword>
<evidence type="ECO:0000259" key="9">
    <source>
        <dbReference type="Pfam" id="PF01850"/>
    </source>
</evidence>
<accession>A0ABV6N7X2</accession>
<dbReference type="PANTHER" id="PTHR33653:SF1">
    <property type="entry name" value="RIBONUCLEASE VAPC2"/>
    <property type="match status" value="1"/>
</dbReference>
<dbReference type="HAMAP" id="MF_00265">
    <property type="entry name" value="VapC_Nob1"/>
    <property type="match status" value="1"/>
</dbReference>